<dbReference type="GeneID" id="66645759"/>
<proteinExistence type="predicted"/>
<accession>A0A059Y3H3</accession>
<dbReference type="HOGENOM" id="CLU_2383000_0_0_14"/>
<organism evidence="1 2">
    <name type="scientific">Mycoplasmopsis bovis CQ-W70</name>
    <dbReference type="NCBI Taxonomy" id="1316930"/>
    <lineage>
        <taxon>Bacteria</taxon>
        <taxon>Bacillati</taxon>
        <taxon>Mycoplasmatota</taxon>
        <taxon>Mycoplasmoidales</taxon>
        <taxon>Metamycoplasmataceae</taxon>
        <taxon>Mycoplasmopsis</taxon>
    </lineage>
</organism>
<dbReference type="Proteomes" id="UP000027182">
    <property type="component" value="Chromosome"/>
</dbReference>
<dbReference type="KEGG" id="mbq:K668_01555"/>
<dbReference type="RefSeq" id="WP_013456409.1">
    <property type="nucleotide sequence ID" value="NZ_CP005933.1"/>
</dbReference>
<sequence length="94" mass="10662">MTNNEVEKIFIEILESTPGVRLILEDGTTDNIADFNVHESDKDTWNFNASIKILKNTSAKELVKNISNLLKYRLVKKGQKVGKINLFIGELIND</sequence>
<gene>
    <name evidence="1" type="ORF">K668_01555</name>
</gene>
<evidence type="ECO:0000313" key="2">
    <source>
        <dbReference type="Proteomes" id="UP000027182"/>
    </source>
</evidence>
<protein>
    <submittedName>
        <fullName evidence="1">Uncharacterized protein</fullName>
    </submittedName>
</protein>
<name>A0A059Y3H3_MYCBV</name>
<dbReference type="PATRIC" id="fig|1316930.3.peg.323"/>
<dbReference type="EMBL" id="CP005933">
    <property type="protein sequence ID" value="AIA33895.1"/>
    <property type="molecule type" value="Genomic_DNA"/>
</dbReference>
<dbReference type="AlphaFoldDB" id="A0A059Y3H3"/>
<evidence type="ECO:0000313" key="1">
    <source>
        <dbReference type="EMBL" id="AIA33895.1"/>
    </source>
</evidence>
<reference evidence="1 2" key="1">
    <citation type="submission" date="2013-04" db="EMBL/GenBank/DDBJ databases">
        <authorList>
            <person name="Lin L."/>
            <person name="Zeng Z."/>
            <person name="Xie J."/>
            <person name="Luo L."/>
            <person name="Yang Z."/>
            <person name="Liang W."/>
            <person name="Lin H."/>
            <person name="Dong C."/>
            <person name="Sun Y."/>
        </authorList>
    </citation>
    <scope>NUCLEOTIDE SEQUENCE [LARGE SCALE GENOMIC DNA]</scope>
    <source>
        <strain evidence="1 2">CQ-W70</strain>
    </source>
</reference>